<comment type="caution">
    <text evidence="3">The sequence shown here is derived from an EMBL/GenBank/DDBJ whole genome shotgun (WGS) entry which is preliminary data.</text>
</comment>
<dbReference type="EMBL" id="JABVXQ010000013">
    <property type="protein sequence ID" value="KAF6082206.1"/>
    <property type="molecule type" value="Genomic_DNA"/>
</dbReference>
<proteinExistence type="predicted"/>
<evidence type="ECO:0000256" key="1">
    <source>
        <dbReference type="SAM" id="MobiDB-lite"/>
    </source>
</evidence>
<dbReference type="AlphaFoldDB" id="A0A834DIH4"/>
<protein>
    <submittedName>
        <fullName evidence="3">Nedd4 family interacting protein 1</fullName>
    </submittedName>
</protein>
<accession>A0A834DIH4</accession>
<feature type="region of interest" description="Disordered" evidence="1">
    <location>
        <begin position="20"/>
        <end position="56"/>
    </location>
</feature>
<evidence type="ECO:0000313" key="3">
    <source>
        <dbReference type="EMBL" id="KAF6082206.1"/>
    </source>
</evidence>
<reference evidence="3 4" key="1">
    <citation type="journal article" date="2020" name="Nature">
        <title>Six reference-quality genomes reveal evolution of bat adaptations.</title>
        <authorList>
            <person name="Jebb D."/>
            <person name="Huang Z."/>
            <person name="Pippel M."/>
            <person name="Hughes G.M."/>
            <person name="Lavrichenko K."/>
            <person name="Devanna P."/>
            <person name="Winkler S."/>
            <person name="Jermiin L.S."/>
            <person name="Skirmuntt E.C."/>
            <person name="Katzourakis A."/>
            <person name="Burkitt-Gray L."/>
            <person name="Ray D.A."/>
            <person name="Sullivan K.A.M."/>
            <person name="Roscito J.G."/>
            <person name="Kirilenko B.M."/>
            <person name="Davalos L.M."/>
            <person name="Corthals A.P."/>
            <person name="Power M.L."/>
            <person name="Jones G."/>
            <person name="Ransome R.D."/>
            <person name="Dechmann D.K.N."/>
            <person name="Locatelli A.G."/>
            <person name="Puechmaille S.J."/>
            <person name="Fedrigo O."/>
            <person name="Jarvis E.D."/>
            <person name="Hiller M."/>
            <person name="Vernes S.C."/>
            <person name="Myers E.W."/>
            <person name="Teeling E.C."/>
        </authorList>
    </citation>
    <scope>NUCLEOTIDE SEQUENCE [LARGE SCALE GENOMIC DNA]</scope>
    <source>
        <strain evidence="3">Bat1K_MPI-CBG_1</strain>
    </source>
</reference>
<evidence type="ECO:0000313" key="4">
    <source>
        <dbReference type="Proteomes" id="UP000664940"/>
    </source>
</evidence>
<gene>
    <name evidence="3" type="ORF">HJG60_013644</name>
</gene>
<name>A0A834DIH4_9CHIR</name>
<sequence>MALALAALAAVEPACGSRYQQLQNEEEPGEPEQAAGDAPPPYSSISAESAGRYQRGDGCALECT</sequence>
<keyword evidence="2" id="KW-0732">Signal</keyword>
<feature type="chain" id="PRO_5032289068" evidence="2">
    <location>
        <begin position="17"/>
        <end position="64"/>
    </location>
</feature>
<feature type="signal peptide" evidence="2">
    <location>
        <begin position="1"/>
        <end position="16"/>
    </location>
</feature>
<evidence type="ECO:0000256" key="2">
    <source>
        <dbReference type="SAM" id="SignalP"/>
    </source>
</evidence>
<organism evidence="3 4">
    <name type="scientific">Phyllostomus discolor</name>
    <name type="common">pale spear-nosed bat</name>
    <dbReference type="NCBI Taxonomy" id="89673"/>
    <lineage>
        <taxon>Eukaryota</taxon>
        <taxon>Metazoa</taxon>
        <taxon>Chordata</taxon>
        <taxon>Craniata</taxon>
        <taxon>Vertebrata</taxon>
        <taxon>Euteleostomi</taxon>
        <taxon>Mammalia</taxon>
        <taxon>Eutheria</taxon>
        <taxon>Laurasiatheria</taxon>
        <taxon>Chiroptera</taxon>
        <taxon>Yangochiroptera</taxon>
        <taxon>Phyllostomidae</taxon>
        <taxon>Phyllostominae</taxon>
        <taxon>Phyllostomus</taxon>
    </lineage>
</organism>
<dbReference type="Proteomes" id="UP000664940">
    <property type="component" value="Unassembled WGS sequence"/>
</dbReference>